<name>A0A5B7JEW4_PORTR</name>
<proteinExistence type="predicted"/>
<gene>
    <name evidence="2" type="ORF">E2C01_089936</name>
</gene>
<dbReference type="AlphaFoldDB" id="A0A5B7JEW4"/>
<feature type="region of interest" description="Disordered" evidence="1">
    <location>
        <begin position="1"/>
        <end position="36"/>
    </location>
</feature>
<organism evidence="2 3">
    <name type="scientific">Portunus trituberculatus</name>
    <name type="common">Swimming crab</name>
    <name type="synonym">Neptunus trituberculatus</name>
    <dbReference type="NCBI Taxonomy" id="210409"/>
    <lineage>
        <taxon>Eukaryota</taxon>
        <taxon>Metazoa</taxon>
        <taxon>Ecdysozoa</taxon>
        <taxon>Arthropoda</taxon>
        <taxon>Crustacea</taxon>
        <taxon>Multicrustacea</taxon>
        <taxon>Malacostraca</taxon>
        <taxon>Eumalacostraca</taxon>
        <taxon>Eucarida</taxon>
        <taxon>Decapoda</taxon>
        <taxon>Pleocyemata</taxon>
        <taxon>Brachyura</taxon>
        <taxon>Eubrachyura</taxon>
        <taxon>Portunoidea</taxon>
        <taxon>Portunidae</taxon>
        <taxon>Portuninae</taxon>
        <taxon>Portunus</taxon>
    </lineage>
</organism>
<evidence type="ECO:0000256" key="1">
    <source>
        <dbReference type="SAM" id="MobiDB-lite"/>
    </source>
</evidence>
<reference evidence="2 3" key="1">
    <citation type="submission" date="2019-05" db="EMBL/GenBank/DDBJ databases">
        <title>Another draft genome of Portunus trituberculatus and its Hox gene families provides insights of decapod evolution.</title>
        <authorList>
            <person name="Jeong J.-H."/>
            <person name="Song I."/>
            <person name="Kim S."/>
            <person name="Choi T."/>
            <person name="Kim D."/>
            <person name="Ryu S."/>
            <person name="Kim W."/>
        </authorList>
    </citation>
    <scope>NUCLEOTIDE SEQUENCE [LARGE SCALE GENOMIC DNA]</scope>
    <source>
        <tissue evidence="2">Muscle</tissue>
    </source>
</reference>
<dbReference type="Proteomes" id="UP000324222">
    <property type="component" value="Unassembled WGS sequence"/>
</dbReference>
<accession>A0A5B7JEW4</accession>
<feature type="compositionally biased region" description="Basic and acidic residues" evidence="1">
    <location>
        <begin position="7"/>
        <end position="23"/>
    </location>
</feature>
<sequence length="69" mass="7831">MTELEQAETRRDETRREETRQDRTGPGFTNSPAFFPPFLAFIPQSTGVKAPELIESGCNEWQDNADSLI</sequence>
<dbReference type="EMBL" id="VSRR010099747">
    <property type="protein sequence ID" value="MPC94752.1"/>
    <property type="molecule type" value="Genomic_DNA"/>
</dbReference>
<keyword evidence="3" id="KW-1185">Reference proteome</keyword>
<comment type="caution">
    <text evidence="2">The sequence shown here is derived from an EMBL/GenBank/DDBJ whole genome shotgun (WGS) entry which is preliminary data.</text>
</comment>
<evidence type="ECO:0000313" key="2">
    <source>
        <dbReference type="EMBL" id="MPC94752.1"/>
    </source>
</evidence>
<protein>
    <submittedName>
        <fullName evidence="2">Uncharacterized protein</fullName>
    </submittedName>
</protein>
<evidence type="ECO:0000313" key="3">
    <source>
        <dbReference type="Proteomes" id="UP000324222"/>
    </source>
</evidence>